<name>A0ABW8AFQ5_9ACTN</name>
<organism evidence="2 3">
    <name type="scientific">Nonomuraea indica</name>
    <dbReference type="NCBI Taxonomy" id="1581193"/>
    <lineage>
        <taxon>Bacteria</taxon>
        <taxon>Bacillati</taxon>
        <taxon>Actinomycetota</taxon>
        <taxon>Actinomycetes</taxon>
        <taxon>Streptosporangiales</taxon>
        <taxon>Streptosporangiaceae</taxon>
        <taxon>Nonomuraea</taxon>
    </lineage>
</organism>
<reference evidence="2 3" key="1">
    <citation type="submission" date="2024-10" db="EMBL/GenBank/DDBJ databases">
        <title>The Natural Products Discovery Center: Release of the First 8490 Sequenced Strains for Exploring Actinobacteria Biosynthetic Diversity.</title>
        <authorList>
            <person name="Kalkreuter E."/>
            <person name="Kautsar S.A."/>
            <person name="Yang D."/>
            <person name="Bader C.D."/>
            <person name="Teijaro C.N."/>
            <person name="Fluegel L."/>
            <person name="Davis C.M."/>
            <person name="Simpson J.R."/>
            <person name="Lauterbach L."/>
            <person name="Steele A.D."/>
            <person name="Gui C."/>
            <person name="Meng S."/>
            <person name="Li G."/>
            <person name="Viehrig K."/>
            <person name="Ye F."/>
            <person name="Su P."/>
            <person name="Kiefer A.F."/>
            <person name="Nichols A."/>
            <person name="Cepeda A.J."/>
            <person name="Yan W."/>
            <person name="Fan B."/>
            <person name="Jiang Y."/>
            <person name="Adhikari A."/>
            <person name="Zheng C.-J."/>
            <person name="Schuster L."/>
            <person name="Cowan T.M."/>
            <person name="Smanski M.J."/>
            <person name="Chevrette M.G."/>
            <person name="De Carvalho L.P.S."/>
            <person name="Shen B."/>
        </authorList>
    </citation>
    <scope>NUCLEOTIDE SEQUENCE [LARGE SCALE GENOMIC DNA]</scope>
    <source>
        <strain evidence="2 3">NPDC049503</strain>
    </source>
</reference>
<proteinExistence type="predicted"/>
<gene>
    <name evidence="2" type="ORF">ACIBP5_37080</name>
</gene>
<dbReference type="Proteomes" id="UP001612928">
    <property type="component" value="Unassembled WGS sequence"/>
</dbReference>
<dbReference type="InterPro" id="IPR029068">
    <property type="entry name" value="Glyas_Bleomycin-R_OHBP_Dase"/>
</dbReference>
<dbReference type="PANTHER" id="PTHR33993">
    <property type="entry name" value="GLYOXALASE-RELATED"/>
    <property type="match status" value="1"/>
</dbReference>
<dbReference type="RefSeq" id="WP_397026092.1">
    <property type="nucleotide sequence ID" value="NZ_JBITMB010000015.1"/>
</dbReference>
<dbReference type="SUPFAM" id="SSF54593">
    <property type="entry name" value="Glyoxalase/Bleomycin resistance protein/Dihydroxybiphenyl dioxygenase"/>
    <property type="match status" value="1"/>
</dbReference>
<dbReference type="Gene3D" id="3.10.180.10">
    <property type="entry name" value="2,3-Dihydroxybiphenyl 1,2-Dioxygenase, domain 1"/>
    <property type="match status" value="1"/>
</dbReference>
<dbReference type="InterPro" id="IPR037523">
    <property type="entry name" value="VOC_core"/>
</dbReference>
<evidence type="ECO:0000313" key="3">
    <source>
        <dbReference type="Proteomes" id="UP001612928"/>
    </source>
</evidence>
<dbReference type="PROSITE" id="PS51819">
    <property type="entry name" value="VOC"/>
    <property type="match status" value="1"/>
</dbReference>
<dbReference type="EMBL" id="JBITMB010000015">
    <property type="protein sequence ID" value="MFI7445614.1"/>
    <property type="molecule type" value="Genomic_DNA"/>
</dbReference>
<evidence type="ECO:0000259" key="1">
    <source>
        <dbReference type="PROSITE" id="PS51819"/>
    </source>
</evidence>
<accession>A0ABW8AFQ5</accession>
<dbReference type="InterPro" id="IPR052164">
    <property type="entry name" value="Anthracycline_SecMetBiosynth"/>
</dbReference>
<dbReference type="Pfam" id="PF00903">
    <property type="entry name" value="Glyoxalase"/>
    <property type="match status" value="1"/>
</dbReference>
<dbReference type="CDD" id="cd07247">
    <property type="entry name" value="SgaA_N_like"/>
    <property type="match status" value="1"/>
</dbReference>
<protein>
    <submittedName>
        <fullName evidence="2">VOC family protein</fullName>
    </submittedName>
</protein>
<sequence>MPSSDAVAWFEIHVNDIARMRAFYSRVFGWTYAELPAFPLGEYSMILAGDHAPPLGGLAESAHRPPPTGESTVVYLLVDDIDGTLDAVTEAGGVVHRPKMDIGGDHGHCAIFQDPEGNHVGLWADH</sequence>
<dbReference type="InterPro" id="IPR004360">
    <property type="entry name" value="Glyas_Fos-R_dOase_dom"/>
</dbReference>
<keyword evidence="3" id="KW-1185">Reference proteome</keyword>
<comment type="caution">
    <text evidence="2">The sequence shown here is derived from an EMBL/GenBank/DDBJ whole genome shotgun (WGS) entry which is preliminary data.</text>
</comment>
<evidence type="ECO:0000313" key="2">
    <source>
        <dbReference type="EMBL" id="MFI7445614.1"/>
    </source>
</evidence>
<feature type="domain" description="VOC" evidence="1">
    <location>
        <begin position="6"/>
        <end position="125"/>
    </location>
</feature>